<dbReference type="InterPro" id="IPR024344">
    <property type="entry name" value="MDMPI_metal-binding"/>
</dbReference>
<reference evidence="4" key="1">
    <citation type="journal article" date="2019" name="Int. J. Syst. Evol. Microbiol.">
        <title>The Global Catalogue of Microorganisms (GCM) 10K type strain sequencing project: providing services to taxonomists for standard genome sequencing and annotation.</title>
        <authorList>
            <consortium name="The Broad Institute Genomics Platform"/>
            <consortium name="The Broad Institute Genome Sequencing Center for Infectious Disease"/>
            <person name="Wu L."/>
            <person name="Ma J."/>
        </authorList>
    </citation>
    <scope>NUCLEOTIDE SEQUENCE [LARGE SCALE GENOMIC DNA]</scope>
    <source>
        <strain evidence="4">DFY28</strain>
    </source>
</reference>
<dbReference type="InterPro" id="IPR017517">
    <property type="entry name" value="Maleyloyr_isom"/>
</dbReference>
<feature type="domain" description="MDMPI C-terminal" evidence="1">
    <location>
        <begin position="171"/>
        <end position="263"/>
    </location>
</feature>
<accession>A0ABW1QVV4</accession>
<organism evidence="3 4">
    <name type="scientific">Nocardioides yefusunii</name>
    <dbReference type="NCBI Taxonomy" id="2500546"/>
    <lineage>
        <taxon>Bacteria</taxon>
        <taxon>Bacillati</taxon>
        <taxon>Actinomycetota</taxon>
        <taxon>Actinomycetes</taxon>
        <taxon>Propionibacteriales</taxon>
        <taxon>Nocardioidaceae</taxon>
        <taxon>Nocardioides</taxon>
    </lineage>
</organism>
<proteinExistence type="predicted"/>
<protein>
    <submittedName>
        <fullName evidence="3">Maleylpyruvate isomerase family mycothiol-dependent enzyme</fullName>
    </submittedName>
</protein>
<gene>
    <name evidence="3" type="ORF">ACFPWU_05275</name>
</gene>
<dbReference type="EMBL" id="JBHSQI010000002">
    <property type="protein sequence ID" value="MFC6153072.1"/>
    <property type="molecule type" value="Genomic_DNA"/>
</dbReference>
<dbReference type="InterPro" id="IPR034660">
    <property type="entry name" value="DinB/YfiT-like"/>
</dbReference>
<dbReference type="SUPFAM" id="SSF109854">
    <property type="entry name" value="DinB/YfiT-like putative metalloenzymes"/>
    <property type="match status" value="1"/>
</dbReference>
<evidence type="ECO:0000259" key="2">
    <source>
        <dbReference type="Pfam" id="PF11716"/>
    </source>
</evidence>
<evidence type="ECO:0000313" key="3">
    <source>
        <dbReference type="EMBL" id="MFC6153072.1"/>
    </source>
</evidence>
<name>A0ABW1QVV4_9ACTN</name>
<dbReference type="Proteomes" id="UP001596098">
    <property type="component" value="Unassembled WGS sequence"/>
</dbReference>
<sequence>MSTGHPELVRFVEAWKSAVDDFLSLVEGLSPEQFAHPTDLPGWNVHAVVAHVAHLEALQAGHDHDDVETGDPAHVRNDLGRMTEQGVVARRGVQPRDLVAEIRECTEARHAALLAAPPSEPDAPAPGVFAFVGWSLRTLLSNRPLDVAMHEQDIRRALDLPGNLDGAGSVHAAEYLLDAVGYVLAKRAQAAEGTTVRWFVEGHAPRAWQVGEDRRARQLDVVPPAADLTLSCGREEFLLLAGGRRPVGAVRVDVDGDTRLAQRVLENLAVTP</sequence>
<dbReference type="GO" id="GO:0016853">
    <property type="term" value="F:isomerase activity"/>
    <property type="evidence" value="ECO:0007669"/>
    <property type="project" value="UniProtKB-KW"/>
</dbReference>
<dbReference type="RefSeq" id="WP_128219323.1">
    <property type="nucleotide sequence ID" value="NZ_CP034929.1"/>
</dbReference>
<keyword evidence="4" id="KW-1185">Reference proteome</keyword>
<evidence type="ECO:0000313" key="4">
    <source>
        <dbReference type="Proteomes" id="UP001596098"/>
    </source>
</evidence>
<dbReference type="Pfam" id="PF07398">
    <property type="entry name" value="MDMPI_C"/>
    <property type="match status" value="1"/>
</dbReference>
<comment type="caution">
    <text evidence="3">The sequence shown here is derived from an EMBL/GenBank/DDBJ whole genome shotgun (WGS) entry which is preliminary data.</text>
</comment>
<dbReference type="Gene3D" id="1.20.120.450">
    <property type="entry name" value="dinb family like domain"/>
    <property type="match status" value="1"/>
</dbReference>
<keyword evidence="3" id="KW-0413">Isomerase</keyword>
<dbReference type="NCBIfam" id="TIGR03083">
    <property type="entry name" value="maleylpyruvate isomerase family mycothiol-dependent enzyme"/>
    <property type="match status" value="1"/>
</dbReference>
<evidence type="ECO:0000259" key="1">
    <source>
        <dbReference type="Pfam" id="PF07398"/>
    </source>
</evidence>
<dbReference type="InterPro" id="IPR010872">
    <property type="entry name" value="MDMPI_C-term_domain"/>
</dbReference>
<feature type="domain" description="Mycothiol-dependent maleylpyruvate isomerase metal-binding" evidence="2">
    <location>
        <begin position="17"/>
        <end position="155"/>
    </location>
</feature>
<dbReference type="Pfam" id="PF11716">
    <property type="entry name" value="MDMPI_N"/>
    <property type="match status" value="1"/>
</dbReference>